<reference evidence="1 2" key="1">
    <citation type="submission" date="2018-11" db="EMBL/GenBank/DDBJ databases">
        <authorList>
            <consortium name="Pathogen Informatics"/>
        </authorList>
    </citation>
    <scope>NUCLEOTIDE SEQUENCE [LARGE SCALE GENOMIC DNA]</scope>
    <source>
        <strain>Denwood</strain>
        <strain evidence="2">Zambia</strain>
    </source>
</reference>
<dbReference type="EMBL" id="UZAL01051306">
    <property type="protein sequence ID" value="VDP87234.1"/>
    <property type="molecule type" value="Genomic_DNA"/>
</dbReference>
<evidence type="ECO:0000313" key="1">
    <source>
        <dbReference type="EMBL" id="VDP87234.1"/>
    </source>
</evidence>
<name>A0A3P8HXK2_9TREM</name>
<dbReference type="Proteomes" id="UP000269396">
    <property type="component" value="Unassembled WGS sequence"/>
</dbReference>
<dbReference type="AlphaFoldDB" id="A0A3P8HXK2"/>
<protein>
    <submittedName>
        <fullName evidence="1">Uncharacterized protein</fullName>
    </submittedName>
</protein>
<organism evidence="1 2">
    <name type="scientific">Schistosoma mattheei</name>
    <dbReference type="NCBI Taxonomy" id="31246"/>
    <lineage>
        <taxon>Eukaryota</taxon>
        <taxon>Metazoa</taxon>
        <taxon>Spiralia</taxon>
        <taxon>Lophotrochozoa</taxon>
        <taxon>Platyhelminthes</taxon>
        <taxon>Trematoda</taxon>
        <taxon>Digenea</taxon>
        <taxon>Strigeidida</taxon>
        <taxon>Schistosomatoidea</taxon>
        <taxon>Schistosomatidae</taxon>
        <taxon>Schistosoma</taxon>
    </lineage>
</organism>
<accession>A0A3P8HXK2</accession>
<keyword evidence="2" id="KW-1185">Reference proteome</keyword>
<sequence>MQLPQTDSNAVDSQTTTVSGICIPGTDNPLPPLTKSKAEFYSFITRLIHLLRSMGSLLNQYKQ</sequence>
<proteinExistence type="predicted"/>
<evidence type="ECO:0000313" key="2">
    <source>
        <dbReference type="Proteomes" id="UP000269396"/>
    </source>
</evidence>
<gene>
    <name evidence="1" type="ORF">SMTD_LOCUS22414</name>
</gene>